<dbReference type="Proteomes" id="UP000826014">
    <property type="component" value="Chromosome"/>
</dbReference>
<name>A0ABX8V8G4_9BACT</name>
<evidence type="ECO:0000313" key="1">
    <source>
        <dbReference type="EMBL" id="QYF49330.1"/>
    </source>
</evidence>
<sequence length="147" mass="17619">MSLEIQAQLHLACFEILECNWDQDKEEGYIEVDFGEGRISGFHCRAKELKFALQHIQAFGERCQGLDQIDFKDQMKDLYHRRLFCDLHKGDAQENYVVIYKFDDLRKNLKCIGPQFKVPLTKMHRSRIEEEVWRYLEEFAEIHEKAF</sequence>
<evidence type="ECO:0000313" key="2">
    <source>
        <dbReference type="Proteomes" id="UP000826014"/>
    </source>
</evidence>
<protein>
    <submittedName>
        <fullName evidence="1">Uncharacterized protein</fullName>
    </submittedName>
</protein>
<dbReference type="RefSeq" id="WP_215217061.1">
    <property type="nucleotide sequence ID" value="NZ_CP075587.1"/>
</dbReference>
<accession>A0ABX8V8G4</accession>
<organism evidence="1 2">
    <name type="scientific">Candidatus Rhabdochlamydia oedothoracis</name>
    <dbReference type="NCBI Taxonomy" id="2720720"/>
    <lineage>
        <taxon>Bacteria</taxon>
        <taxon>Pseudomonadati</taxon>
        <taxon>Chlamydiota</taxon>
        <taxon>Chlamydiia</taxon>
        <taxon>Parachlamydiales</taxon>
        <taxon>Candidatus Rhabdochlamydiaceae</taxon>
        <taxon>Candidatus Rhabdochlamydia</taxon>
    </lineage>
</organism>
<reference evidence="1 2" key="1">
    <citation type="journal article" date="2022" name="bioRxiv">
        <title>Ecology and evolution of chlamydial symbionts of arthropods.</title>
        <authorList>
            <person name="Halter T."/>
            <person name="Koestlbacher S."/>
            <person name="Collingro A."/>
            <person name="Sixt B.S."/>
            <person name="Toenshoff E.R."/>
            <person name="Hendrickx F."/>
            <person name="Kostanjsek R."/>
            <person name="Horn M."/>
        </authorList>
    </citation>
    <scope>NUCLEOTIDE SEQUENCE [LARGE SCALE GENOMIC DNA]</scope>
    <source>
        <strain evidence="1">W744xW776</strain>
    </source>
</reference>
<dbReference type="EMBL" id="CP075587">
    <property type="protein sequence ID" value="QYF49330.1"/>
    <property type="molecule type" value="Genomic_DNA"/>
</dbReference>
<proteinExistence type="predicted"/>
<keyword evidence="2" id="KW-1185">Reference proteome</keyword>
<gene>
    <name evidence="1" type="ORF">RHABOEDO_001648</name>
</gene>